<evidence type="ECO:0000313" key="2">
    <source>
        <dbReference type="Proteomes" id="UP000015354"/>
    </source>
</evidence>
<reference evidence="1 2" key="1">
    <citation type="journal article" date="2013" name="PLoS ONE">
        <title>Predicting the Proteins of Angomonas deanei, Strigomonas culicis and Their Respective Endosymbionts Reveals New Aspects of the Trypanosomatidae Family.</title>
        <authorList>
            <person name="Motta M.C."/>
            <person name="Martins A.C."/>
            <person name="de Souza S.S."/>
            <person name="Catta-Preta C.M."/>
            <person name="Silva R."/>
            <person name="Klein C.C."/>
            <person name="de Almeida L.G."/>
            <person name="de Lima Cunha O."/>
            <person name="Ciapina L.P."/>
            <person name="Brocchi M."/>
            <person name="Colabardini A.C."/>
            <person name="de Araujo Lima B."/>
            <person name="Machado C.R."/>
            <person name="de Almeida Soares C.M."/>
            <person name="Probst C.M."/>
            <person name="de Menezes C.B."/>
            <person name="Thompson C.E."/>
            <person name="Bartholomeu D.C."/>
            <person name="Gradia D.F."/>
            <person name="Pavoni D.P."/>
            <person name="Grisard E.C."/>
            <person name="Fantinatti-Garboggini F."/>
            <person name="Marchini F.K."/>
            <person name="Rodrigues-Luiz G.F."/>
            <person name="Wagner G."/>
            <person name="Goldman G.H."/>
            <person name="Fietto J.L."/>
            <person name="Elias M.C."/>
            <person name="Goldman M.H."/>
            <person name="Sagot M.F."/>
            <person name="Pereira M."/>
            <person name="Stoco P.H."/>
            <person name="de Mendonca-Neto R.P."/>
            <person name="Teixeira S.M."/>
            <person name="Maciel T.E."/>
            <person name="de Oliveira Mendes T.A."/>
            <person name="Urmenyi T.P."/>
            <person name="de Souza W."/>
            <person name="Schenkman S."/>
            <person name="de Vasconcelos A.T."/>
        </authorList>
    </citation>
    <scope>NUCLEOTIDE SEQUENCE [LARGE SCALE GENOMIC DNA]</scope>
</reference>
<protein>
    <submittedName>
        <fullName evidence="1">Uncharacterized protein</fullName>
    </submittedName>
</protein>
<comment type="caution">
    <text evidence="1">The sequence shown here is derived from an EMBL/GenBank/DDBJ whole genome shotgun (WGS) entry which is preliminary data.</text>
</comment>
<dbReference type="OrthoDB" id="275833at2759"/>
<gene>
    <name evidence="1" type="ORF">STCU_03383</name>
</gene>
<evidence type="ECO:0000313" key="1">
    <source>
        <dbReference type="EMBL" id="EPY31582.1"/>
    </source>
</evidence>
<accession>S9UL71</accession>
<sequence length="104" mass="11454">MDKEKFHLEYPVSFRCESSDTIVFVACPRGGRYGDVRKTLAGLLQCPFGTINIAPTEADASGAQRVNTTAIPFKDADLVPEQLYGTIVEAHILHLNSDGLWVRC</sequence>
<name>S9UL71_9TRYP</name>
<dbReference type="Proteomes" id="UP000015354">
    <property type="component" value="Unassembled WGS sequence"/>
</dbReference>
<keyword evidence="2" id="KW-1185">Reference proteome</keyword>
<proteinExistence type="predicted"/>
<dbReference type="AlphaFoldDB" id="S9UL71"/>
<organism evidence="1 2">
    <name type="scientific">Strigomonas culicis</name>
    <dbReference type="NCBI Taxonomy" id="28005"/>
    <lineage>
        <taxon>Eukaryota</taxon>
        <taxon>Discoba</taxon>
        <taxon>Euglenozoa</taxon>
        <taxon>Kinetoplastea</taxon>
        <taxon>Metakinetoplastina</taxon>
        <taxon>Trypanosomatida</taxon>
        <taxon>Trypanosomatidae</taxon>
        <taxon>Strigomonadinae</taxon>
        <taxon>Strigomonas</taxon>
    </lineage>
</organism>
<dbReference type="EMBL" id="ATMH01003383">
    <property type="protein sequence ID" value="EPY31582.1"/>
    <property type="molecule type" value="Genomic_DNA"/>
</dbReference>